<dbReference type="AlphaFoldDB" id="A0A0C9WAJ0"/>
<accession>A0A0C9WAJ0</accession>
<sequence>MECMAVAEVAITVLMGGSLLHAGRLCLTIIYSQLCFSITVPAKIPRSRHCQ</sequence>
<gene>
    <name evidence="1" type="ORF">HYDPIDRAFT_110897</name>
</gene>
<proteinExistence type="predicted"/>
<name>A0A0C9WAJ0_9AGAM</name>
<evidence type="ECO:0000313" key="2">
    <source>
        <dbReference type="Proteomes" id="UP000053820"/>
    </source>
</evidence>
<keyword evidence="2" id="KW-1185">Reference proteome</keyword>
<organism evidence="1 2">
    <name type="scientific">Hydnomerulius pinastri MD-312</name>
    <dbReference type="NCBI Taxonomy" id="994086"/>
    <lineage>
        <taxon>Eukaryota</taxon>
        <taxon>Fungi</taxon>
        <taxon>Dikarya</taxon>
        <taxon>Basidiomycota</taxon>
        <taxon>Agaricomycotina</taxon>
        <taxon>Agaricomycetes</taxon>
        <taxon>Agaricomycetidae</taxon>
        <taxon>Boletales</taxon>
        <taxon>Boletales incertae sedis</taxon>
        <taxon>Leucogyrophana</taxon>
    </lineage>
</organism>
<evidence type="ECO:0000313" key="1">
    <source>
        <dbReference type="EMBL" id="KIJ64998.1"/>
    </source>
</evidence>
<dbReference type="EMBL" id="KN839844">
    <property type="protein sequence ID" value="KIJ64998.1"/>
    <property type="molecule type" value="Genomic_DNA"/>
</dbReference>
<protein>
    <submittedName>
        <fullName evidence="1">Uncharacterized protein</fullName>
    </submittedName>
</protein>
<reference evidence="1 2" key="1">
    <citation type="submission" date="2014-04" db="EMBL/GenBank/DDBJ databases">
        <title>Evolutionary Origins and Diversification of the Mycorrhizal Mutualists.</title>
        <authorList>
            <consortium name="DOE Joint Genome Institute"/>
            <consortium name="Mycorrhizal Genomics Consortium"/>
            <person name="Kohler A."/>
            <person name="Kuo A."/>
            <person name="Nagy L.G."/>
            <person name="Floudas D."/>
            <person name="Copeland A."/>
            <person name="Barry K.W."/>
            <person name="Cichocki N."/>
            <person name="Veneault-Fourrey C."/>
            <person name="LaButti K."/>
            <person name="Lindquist E.A."/>
            <person name="Lipzen A."/>
            <person name="Lundell T."/>
            <person name="Morin E."/>
            <person name="Murat C."/>
            <person name="Riley R."/>
            <person name="Ohm R."/>
            <person name="Sun H."/>
            <person name="Tunlid A."/>
            <person name="Henrissat B."/>
            <person name="Grigoriev I.V."/>
            <person name="Hibbett D.S."/>
            <person name="Martin F."/>
        </authorList>
    </citation>
    <scope>NUCLEOTIDE SEQUENCE [LARGE SCALE GENOMIC DNA]</scope>
    <source>
        <strain evidence="1 2">MD-312</strain>
    </source>
</reference>
<dbReference type="HOGENOM" id="CLU_3106651_0_0_1"/>
<dbReference type="Proteomes" id="UP000053820">
    <property type="component" value="Unassembled WGS sequence"/>
</dbReference>